<proteinExistence type="predicted"/>
<dbReference type="Pfam" id="PF18818">
    <property type="entry name" value="MPTase-PolyVal"/>
    <property type="match status" value="1"/>
</dbReference>
<name>A0A395UN03_PHOVU</name>
<comment type="caution">
    <text evidence="3">The sequence shown here is derived from an EMBL/GenBank/DDBJ whole genome shotgun (WGS) entry which is preliminary data.</text>
</comment>
<organism evidence="3 4">
    <name type="scientific">Phocaeicola vulgatus</name>
    <name type="common">Bacteroides vulgatus</name>
    <dbReference type="NCBI Taxonomy" id="821"/>
    <lineage>
        <taxon>Bacteria</taxon>
        <taxon>Pseudomonadati</taxon>
        <taxon>Bacteroidota</taxon>
        <taxon>Bacteroidia</taxon>
        <taxon>Bacteroidales</taxon>
        <taxon>Bacteroidaceae</taxon>
        <taxon>Phocaeicola</taxon>
    </lineage>
</organism>
<dbReference type="InterPro" id="IPR013610">
    <property type="entry name" value="ArdC_N"/>
</dbReference>
<dbReference type="Pfam" id="PF08401">
    <property type="entry name" value="ArdcN"/>
    <property type="match status" value="1"/>
</dbReference>
<dbReference type="RefSeq" id="WP_117893477.1">
    <property type="nucleotide sequence ID" value="NZ_JAHYOJ010000036.1"/>
</dbReference>
<gene>
    <name evidence="3" type="ORF">DWY53_17075</name>
</gene>
<reference evidence="3 4" key="1">
    <citation type="submission" date="2018-08" db="EMBL/GenBank/DDBJ databases">
        <title>A genome reference for cultivated species of the human gut microbiota.</title>
        <authorList>
            <person name="Zou Y."/>
            <person name="Xue W."/>
            <person name="Luo G."/>
        </authorList>
    </citation>
    <scope>NUCLEOTIDE SEQUENCE [LARGE SCALE GENOMIC DNA]</scope>
    <source>
        <strain evidence="3 4">AF25-30LB</strain>
    </source>
</reference>
<feature type="domain" description="Polyvalent protein metallopeptidase" evidence="2">
    <location>
        <begin position="194"/>
        <end position="301"/>
    </location>
</feature>
<dbReference type="InterPro" id="IPR041459">
    <property type="entry name" value="MPTase-PolyVal"/>
</dbReference>
<evidence type="ECO:0000313" key="3">
    <source>
        <dbReference type="EMBL" id="RGR35381.1"/>
    </source>
</evidence>
<evidence type="ECO:0000313" key="4">
    <source>
        <dbReference type="Proteomes" id="UP000266497"/>
    </source>
</evidence>
<dbReference type="EMBL" id="QRUD01000056">
    <property type="protein sequence ID" value="RGR35381.1"/>
    <property type="molecule type" value="Genomic_DNA"/>
</dbReference>
<dbReference type="GO" id="GO:0003697">
    <property type="term" value="F:single-stranded DNA binding"/>
    <property type="evidence" value="ECO:0007669"/>
    <property type="project" value="InterPro"/>
</dbReference>
<accession>A0A395UN03</accession>
<protein>
    <submittedName>
        <fullName evidence="3">DUF1738 domain-containing protein</fullName>
    </submittedName>
</protein>
<evidence type="ECO:0000259" key="1">
    <source>
        <dbReference type="Pfam" id="PF08401"/>
    </source>
</evidence>
<dbReference type="AlphaFoldDB" id="A0A395UN03"/>
<dbReference type="Proteomes" id="UP000266497">
    <property type="component" value="Unassembled WGS sequence"/>
</dbReference>
<evidence type="ECO:0000259" key="2">
    <source>
        <dbReference type="Pfam" id="PF18818"/>
    </source>
</evidence>
<sequence length="403" mass="45868">MKEDSAGDKALKQFADLMIQKIKEVEHDWKKPWFSPEGGGGLPQNIEGRVYNGINLFMLYLLSEEKGYSTPLYMTFMQAKEAGASIIKGEKSFPVIYWNFSVKDKNGNKISIEDYRNLSEDEKREYKVTPYMKTYNVFNVSQTNYPEVQPEKWEKLKSQFVPPALKDEQGMYTMPLLDALIRERQWICPIFPRESDSAYYRRGEGCHIIVPLKGQFDTGESFYSTLLHEMAHSTGEVGHLEREKGEVFGDSKYAKEELIAELTSASCGKTMGISTCIREENAMYLKSWLSALSQDPKFIYTILSDVAKASAMIQEKVYGMEPKLSNDEKFLLAASQGDEDKLKELKEAGYNPSLLMIDRLNVNVSNNEGKEAVSKVFGIDFETNKTAEMSKEMVKPAEITMNI</sequence>
<feature type="domain" description="N-terminal" evidence="1">
    <location>
        <begin position="10"/>
        <end position="138"/>
    </location>
</feature>